<dbReference type="PANTHER" id="PTHR32246:SF20">
    <property type="entry name" value="CALCIUM-DEPENDENT LIPID-BINDING (CALB DOMAIN) FAMILY PROTEIN"/>
    <property type="match status" value="1"/>
</dbReference>
<keyword evidence="2" id="KW-1185">Reference proteome</keyword>
<protein>
    <submittedName>
        <fullName evidence="1">Putative C2 domain-containing protein</fullName>
    </submittedName>
</protein>
<comment type="caution">
    <text evidence="1">The sequence shown here is derived from an EMBL/GenBank/DDBJ whole genome shotgun (WGS) entry which is preliminary data.</text>
</comment>
<dbReference type="EMBL" id="WOCE01000019">
    <property type="protein sequence ID" value="KAE9592572.1"/>
    <property type="molecule type" value="Genomic_DNA"/>
</dbReference>
<dbReference type="SMART" id="SM00239">
    <property type="entry name" value="C2"/>
    <property type="match status" value="1"/>
</dbReference>
<dbReference type="AlphaFoldDB" id="A0A6A4NT27"/>
<dbReference type="Pfam" id="PF00168">
    <property type="entry name" value="C2"/>
    <property type="match status" value="1"/>
</dbReference>
<evidence type="ECO:0000313" key="2">
    <source>
        <dbReference type="Proteomes" id="UP000447434"/>
    </source>
</evidence>
<dbReference type="InterPro" id="IPR035892">
    <property type="entry name" value="C2_domain_sf"/>
</dbReference>
<sequence length="300" mass="31313">MASRYELEVMISSAHGLKNVNWRHGSNKPYAVVYVDTANKSTTNIDESGDVEANWDQTLQIFVPAGPIEDSVLHIDIVHNGSEEGTKPLIGSARLNLSDVTKDVGFGERLNKTLILKRPSGRPQGKVEIKVTVKDKSYQPPSGYYNAPTYGVPPPTGQPREYAPPAYGNPYGGGYNAPPQSGYPYASAPPAYGAPPAAYGTAPPAAYGTAPPAYGGGYGAAPPQAAPYGLGSYGSSAKPQTAAPVDQKKSKFGLGAGLAVGALAGGVGALALMGGAEYVEDKIADKVAERIEDDYSDDDY</sequence>
<dbReference type="InterPro" id="IPR000008">
    <property type="entry name" value="C2_dom"/>
</dbReference>
<dbReference type="PANTHER" id="PTHR32246">
    <property type="entry name" value="INGRESSION PROTEIN FIC1"/>
    <property type="match status" value="1"/>
</dbReference>
<dbReference type="OrthoDB" id="1915999at2759"/>
<dbReference type="Proteomes" id="UP000447434">
    <property type="component" value="Chromosome 19"/>
</dbReference>
<reference evidence="2" key="1">
    <citation type="journal article" date="2020" name="Nat. Commun.">
        <title>Genome sequence of the cluster root forming white lupin.</title>
        <authorList>
            <person name="Hufnagel B."/>
            <person name="Marques A."/>
            <person name="Soriano A."/>
            <person name="Marques L."/>
            <person name="Divol F."/>
            <person name="Doumas P."/>
            <person name="Sallet E."/>
            <person name="Mancinotti D."/>
            <person name="Carrere S."/>
            <person name="Marande W."/>
            <person name="Arribat S."/>
            <person name="Keller J."/>
            <person name="Huneau C."/>
            <person name="Blein T."/>
            <person name="Aime D."/>
            <person name="Laguerre M."/>
            <person name="Taylor J."/>
            <person name="Schubert V."/>
            <person name="Nelson M."/>
            <person name="Geu-Flores F."/>
            <person name="Crespi M."/>
            <person name="Gallardo-Guerrero K."/>
            <person name="Delaux P.-M."/>
            <person name="Salse J."/>
            <person name="Berges H."/>
            <person name="Guyot R."/>
            <person name="Gouzy J."/>
            <person name="Peret B."/>
        </authorList>
    </citation>
    <scope>NUCLEOTIDE SEQUENCE [LARGE SCALE GENOMIC DNA]</scope>
    <source>
        <strain evidence="2">cv. Amiga</strain>
    </source>
</reference>
<evidence type="ECO:0000313" key="1">
    <source>
        <dbReference type="EMBL" id="KAE9592572.1"/>
    </source>
</evidence>
<organism evidence="1 2">
    <name type="scientific">Lupinus albus</name>
    <name type="common">White lupine</name>
    <name type="synonym">Lupinus termis</name>
    <dbReference type="NCBI Taxonomy" id="3870"/>
    <lineage>
        <taxon>Eukaryota</taxon>
        <taxon>Viridiplantae</taxon>
        <taxon>Streptophyta</taxon>
        <taxon>Embryophyta</taxon>
        <taxon>Tracheophyta</taxon>
        <taxon>Spermatophyta</taxon>
        <taxon>Magnoliopsida</taxon>
        <taxon>eudicotyledons</taxon>
        <taxon>Gunneridae</taxon>
        <taxon>Pentapetalae</taxon>
        <taxon>rosids</taxon>
        <taxon>fabids</taxon>
        <taxon>Fabales</taxon>
        <taxon>Fabaceae</taxon>
        <taxon>Papilionoideae</taxon>
        <taxon>50 kb inversion clade</taxon>
        <taxon>genistoids sensu lato</taxon>
        <taxon>core genistoids</taxon>
        <taxon>Genisteae</taxon>
        <taxon>Lupinus</taxon>
    </lineage>
</organism>
<accession>A0A6A4NT27</accession>
<dbReference type="Gene3D" id="2.60.40.150">
    <property type="entry name" value="C2 domain"/>
    <property type="match status" value="1"/>
</dbReference>
<dbReference type="CDD" id="cd04051">
    <property type="entry name" value="C2_SRC2_like"/>
    <property type="match status" value="1"/>
</dbReference>
<dbReference type="SUPFAM" id="SSF49562">
    <property type="entry name" value="C2 domain (Calcium/lipid-binding domain, CaLB)"/>
    <property type="match status" value="1"/>
</dbReference>
<gene>
    <name evidence="1" type="ORF">Lalb_Chr19g0130701</name>
</gene>
<proteinExistence type="predicted"/>
<dbReference type="PROSITE" id="PS50004">
    <property type="entry name" value="C2"/>
    <property type="match status" value="1"/>
</dbReference>
<dbReference type="GO" id="GO:0006952">
    <property type="term" value="P:defense response"/>
    <property type="evidence" value="ECO:0007669"/>
    <property type="project" value="InterPro"/>
</dbReference>
<dbReference type="InterPro" id="IPR044750">
    <property type="entry name" value="C2_SRC2/BAP"/>
</dbReference>
<name>A0A6A4NT27_LUPAL</name>